<dbReference type="EMBL" id="RZGK01000005">
    <property type="protein sequence ID" value="KAF9698763.1"/>
    <property type="molecule type" value="Genomic_DNA"/>
</dbReference>
<evidence type="ECO:0000313" key="3">
    <source>
        <dbReference type="Proteomes" id="UP000651452"/>
    </source>
</evidence>
<comment type="caution">
    <text evidence="2">The sequence shown here is derived from an EMBL/GenBank/DDBJ whole genome shotgun (WGS) entry which is preliminary data.</text>
</comment>
<reference evidence="2" key="2">
    <citation type="submission" date="2020-09" db="EMBL/GenBank/DDBJ databases">
        <title>Reference genome assembly for Australian Ascochyta lentis isolate Al4.</title>
        <authorList>
            <person name="Lee R.C."/>
            <person name="Farfan-Caceres L.M."/>
            <person name="Debler J.W."/>
            <person name="Williams A.H."/>
            <person name="Henares B.M."/>
        </authorList>
    </citation>
    <scope>NUCLEOTIDE SEQUENCE</scope>
    <source>
        <strain evidence="2">Al4</strain>
    </source>
</reference>
<proteinExistence type="predicted"/>
<organism evidence="2 3">
    <name type="scientific">Ascochyta lentis</name>
    <dbReference type="NCBI Taxonomy" id="205686"/>
    <lineage>
        <taxon>Eukaryota</taxon>
        <taxon>Fungi</taxon>
        <taxon>Dikarya</taxon>
        <taxon>Ascomycota</taxon>
        <taxon>Pezizomycotina</taxon>
        <taxon>Dothideomycetes</taxon>
        <taxon>Pleosporomycetidae</taxon>
        <taxon>Pleosporales</taxon>
        <taxon>Pleosporineae</taxon>
        <taxon>Didymellaceae</taxon>
        <taxon>Ascochyta</taxon>
    </lineage>
</organism>
<dbReference type="OrthoDB" id="5336357at2759"/>
<gene>
    <name evidence="2" type="ORF">EKO04_003216</name>
</gene>
<feature type="region of interest" description="Disordered" evidence="1">
    <location>
        <begin position="1"/>
        <end position="51"/>
    </location>
</feature>
<accession>A0A8H7JAU8</accession>
<reference evidence="2" key="1">
    <citation type="submission" date="2018-12" db="EMBL/GenBank/DDBJ databases">
        <authorList>
            <person name="Syme R.A."/>
            <person name="Farfan-Caceres L."/>
            <person name="Lichtenzveig J."/>
        </authorList>
    </citation>
    <scope>NUCLEOTIDE SEQUENCE</scope>
    <source>
        <strain evidence="2">Al4</strain>
    </source>
</reference>
<dbReference type="AlphaFoldDB" id="A0A8H7JAU8"/>
<dbReference type="Proteomes" id="UP000651452">
    <property type="component" value="Unassembled WGS sequence"/>
</dbReference>
<evidence type="ECO:0000256" key="1">
    <source>
        <dbReference type="SAM" id="MobiDB-lite"/>
    </source>
</evidence>
<sequence>MGVKRKHTDDGSPTSISSAGFVSTPDAQSPTPYPQFDGAMDMDTESLPRTNGWDFSRAHRVKSSDWGNRTRKRVRDNRPDERAIHENTVHKLFLAQRQHPHASPVLSDPLPSAQPAIVVSKPQKSTLHSFWNISAPPVQAPIFSYHTAPQQREHEGPRCEDCDAHLDVDVEIMDVDMDIDGAEGASQFACYDCGRNVCGTCAVVSEARHCLQCATRGY</sequence>
<evidence type="ECO:0000313" key="2">
    <source>
        <dbReference type="EMBL" id="KAF9698763.1"/>
    </source>
</evidence>
<keyword evidence="3" id="KW-1185">Reference proteome</keyword>
<feature type="compositionally biased region" description="Polar residues" evidence="1">
    <location>
        <begin position="11"/>
        <end position="30"/>
    </location>
</feature>
<protein>
    <submittedName>
        <fullName evidence="2">Uncharacterized protein</fullName>
    </submittedName>
</protein>
<name>A0A8H7JAU8_9PLEO</name>